<protein>
    <submittedName>
        <fullName evidence="4">Uncharacterized protein LOC112056886</fullName>
    </submittedName>
</protein>
<sequence>MGRFTALVLIALLASAYSLPAPQMCCVLPPPCPPEDQPADPGDADARPTPNGDGPIKVLVQKTTTQDQLRSANFQVYPVPGGIFYVHQNPDVIIQPPPILVKPPLLKPIQPSPINIQPPQLPPITPPPICVRPAPLPPITPPPICVRPKPLAPICPPPIVVKPPTPQPVVPAPISIRQPDLPVIRLPPILVRPPTPPNLQLPTICFRTSLLNKNGGQDSGDVGGLSGMPYN</sequence>
<dbReference type="RefSeq" id="XP_023953143.2">
    <property type="nucleotide sequence ID" value="XM_024097375.2"/>
</dbReference>
<evidence type="ECO:0000256" key="1">
    <source>
        <dbReference type="SAM" id="MobiDB-lite"/>
    </source>
</evidence>
<feature type="region of interest" description="Disordered" evidence="1">
    <location>
        <begin position="32"/>
        <end position="54"/>
    </location>
</feature>
<keyword evidence="2" id="KW-0732">Signal</keyword>
<keyword evidence="3" id="KW-1185">Reference proteome</keyword>
<dbReference type="KEGG" id="bany:112056886"/>
<accession>A0A6J1P5T0</accession>
<dbReference type="OrthoDB" id="7488416at2759"/>
<gene>
    <name evidence="4" type="primary">LOC112056886</name>
</gene>
<dbReference type="Proteomes" id="UP001652582">
    <property type="component" value="Chromosome 27"/>
</dbReference>
<evidence type="ECO:0000256" key="2">
    <source>
        <dbReference type="SAM" id="SignalP"/>
    </source>
</evidence>
<evidence type="ECO:0000313" key="3">
    <source>
        <dbReference type="Proteomes" id="UP001652582"/>
    </source>
</evidence>
<feature type="signal peptide" evidence="2">
    <location>
        <begin position="1"/>
        <end position="18"/>
    </location>
</feature>
<reference evidence="4" key="1">
    <citation type="submission" date="2025-08" db="UniProtKB">
        <authorList>
            <consortium name="RefSeq"/>
        </authorList>
    </citation>
    <scope>IDENTIFICATION</scope>
</reference>
<feature type="chain" id="PRO_5045113639" evidence="2">
    <location>
        <begin position="19"/>
        <end position="231"/>
    </location>
</feature>
<dbReference type="AlphaFoldDB" id="A0A6J1P5T0"/>
<dbReference type="GeneID" id="112056886"/>
<evidence type="ECO:0000313" key="4">
    <source>
        <dbReference type="RefSeq" id="XP_023953143.2"/>
    </source>
</evidence>
<proteinExistence type="predicted"/>
<organism evidence="3 4">
    <name type="scientific">Bicyclus anynana</name>
    <name type="common">Squinting bush brown butterfly</name>
    <dbReference type="NCBI Taxonomy" id="110368"/>
    <lineage>
        <taxon>Eukaryota</taxon>
        <taxon>Metazoa</taxon>
        <taxon>Ecdysozoa</taxon>
        <taxon>Arthropoda</taxon>
        <taxon>Hexapoda</taxon>
        <taxon>Insecta</taxon>
        <taxon>Pterygota</taxon>
        <taxon>Neoptera</taxon>
        <taxon>Endopterygota</taxon>
        <taxon>Lepidoptera</taxon>
        <taxon>Glossata</taxon>
        <taxon>Ditrysia</taxon>
        <taxon>Papilionoidea</taxon>
        <taxon>Nymphalidae</taxon>
        <taxon>Satyrinae</taxon>
        <taxon>Satyrini</taxon>
        <taxon>Mycalesina</taxon>
        <taxon>Bicyclus</taxon>
    </lineage>
</organism>
<name>A0A6J1P5T0_BICAN</name>